<dbReference type="Proteomes" id="UP000282028">
    <property type="component" value="Unassembled WGS sequence"/>
</dbReference>
<organism evidence="4 5">
    <name type="scientific">Brevibacillus invocatus</name>
    <dbReference type="NCBI Taxonomy" id="173959"/>
    <lineage>
        <taxon>Bacteria</taxon>
        <taxon>Bacillati</taxon>
        <taxon>Bacillota</taxon>
        <taxon>Bacilli</taxon>
        <taxon>Bacillales</taxon>
        <taxon>Paenibacillaceae</taxon>
        <taxon>Brevibacillus</taxon>
    </lineage>
</organism>
<gene>
    <name evidence="4" type="ORF">EDM52_10360</name>
</gene>
<dbReference type="GO" id="GO:0016787">
    <property type="term" value="F:hydrolase activity"/>
    <property type="evidence" value="ECO:0007669"/>
    <property type="project" value="UniProtKB-KW"/>
</dbReference>
<keyword evidence="5" id="KW-1185">Reference proteome</keyword>
<accession>A0A3M8CGM1</accession>
<dbReference type="Pfam" id="PF00293">
    <property type="entry name" value="NUDIX"/>
    <property type="match status" value="1"/>
</dbReference>
<dbReference type="PANTHER" id="PTHR43046">
    <property type="entry name" value="GDP-MANNOSE MANNOSYL HYDROLASE"/>
    <property type="match status" value="1"/>
</dbReference>
<comment type="cofactor">
    <cofactor evidence="1">
        <name>Mg(2+)</name>
        <dbReference type="ChEBI" id="CHEBI:18420"/>
    </cofactor>
</comment>
<evidence type="ECO:0000259" key="3">
    <source>
        <dbReference type="Pfam" id="PF00293"/>
    </source>
</evidence>
<evidence type="ECO:0000313" key="5">
    <source>
        <dbReference type="Proteomes" id="UP000282028"/>
    </source>
</evidence>
<evidence type="ECO:0000256" key="1">
    <source>
        <dbReference type="ARBA" id="ARBA00001946"/>
    </source>
</evidence>
<keyword evidence="2" id="KW-0378">Hydrolase</keyword>
<dbReference type="EMBL" id="RHHR01000014">
    <property type="protein sequence ID" value="RNB74643.1"/>
    <property type="molecule type" value="Genomic_DNA"/>
</dbReference>
<reference evidence="4 5" key="1">
    <citation type="submission" date="2018-10" db="EMBL/GenBank/DDBJ databases">
        <title>Phylogenomics of Brevibacillus.</title>
        <authorList>
            <person name="Dunlap C."/>
        </authorList>
    </citation>
    <scope>NUCLEOTIDE SEQUENCE [LARGE SCALE GENOMIC DNA]</scope>
    <source>
        <strain evidence="4 5">JCM 12215</strain>
    </source>
</reference>
<protein>
    <submittedName>
        <fullName evidence="4">NUDIX domain-containing protein</fullName>
    </submittedName>
</protein>
<dbReference type="InterPro" id="IPR000086">
    <property type="entry name" value="NUDIX_hydrolase_dom"/>
</dbReference>
<feature type="domain" description="Nudix hydrolase" evidence="3">
    <location>
        <begin position="2"/>
        <end position="95"/>
    </location>
</feature>
<dbReference type="InterPro" id="IPR015797">
    <property type="entry name" value="NUDIX_hydrolase-like_dom_sf"/>
</dbReference>
<evidence type="ECO:0000256" key="2">
    <source>
        <dbReference type="ARBA" id="ARBA00022801"/>
    </source>
</evidence>
<dbReference type="AlphaFoldDB" id="A0A3M8CGM1"/>
<comment type="caution">
    <text evidence="4">The sequence shown here is derived from an EMBL/GenBank/DDBJ whole genome shotgun (WGS) entry which is preliminary data.</text>
</comment>
<dbReference type="SUPFAM" id="SSF55811">
    <property type="entry name" value="Nudix"/>
    <property type="match status" value="1"/>
</dbReference>
<sequence length="106" mass="12360">MEIGETFLETLLREVQEESGLVLENPTLFGIYSGPRGYKKYPNKDKVYSVQVIFHTTSYHGELKQEGPESYEHGFFERDCLPHPLNENQEPFIRDWARGIETPVVR</sequence>
<proteinExistence type="predicted"/>
<dbReference type="PANTHER" id="PTHR43046:SF2">
    <property type="entry name" value="8-OXO-DGTP DIPHOSPHATASE-RELATED"/>
    <property type="match status" value="1"/>
</dbReference>
<evidence type="ECO:0000313" key="4">
    <source>
        <dbReference type="EMBL" id="RNB74643.1"/>
    </source>
</evidence>
<dbReference type="Gene3D" id="3.90.79.10">
    <property type="entry name" value="Nucleoside Triphosphate Pyrophosphohydrolase"/>
    <property type="match status" value="1"/>
</dbReference>
<dbReference type="OrthoDB" id="9787476at2"/>
<name>A0A3M8CGM1_9BACL</name>